<keyword evidence="1" id="KW-0805">Transcription regulation</keyword>
<keyword evidence="4" id="KW-1185">Reference proteome</keyword>
<reference evidence="3 4" key="1">
    <citation type="journal article" date="2015" name="Genome Biol. Evol.">
        <title>The genome of winter moth (Operophtera brumata) provides a genomic perspective on sexual dimorphism and phenology.</title>
        <authorList>
            <person name="Derks M.F."/>
            <person name="Smit S."/>
            <person name="Salis L."/>
            <person name="Schijlen E."/>
            <person name="Bossers A."/>
            <person name="Mateman C."/>
            <person name="Pijl A.S."/>
            <person name="de Ridder D."/>
            <person name="Groenen M.A."/>
            <person name="Visser M.E."/>
            <person name="Megens H.J."/>
        </authorList>
    </citation>
    <scope>NUCLEOTIDE SEQUENCE [LARGE SCALE GENOMIC DNA]</scope>
    <source>
        <strain evidence="3">WM2013NL</strain>
        <tissue evidence="3">Head and thorax</tissue>
    </source>
</reference>
<feature type="compositionally biased region" description="Low complexity" evidence="2">
    <location>
        <begin position="35"/>
        <end position="53"/>
    </location>
</feature>
<dbReference type="GO" id="GO:0003690">
    <property type="term" value="F:double-stranded DNA binding"/>
    <property type="evidence" value="ECO:0007669"/>
    <property type="project" value="TreeGrafter"/>
</dbReference>
<dbReference type="AlphaFoldDB" id="A0A0L7LU63"/>
<proteinExistence type="inferred from homology"/>
<evidence type="ECO:0000256" key="1">
    <source>
        <dbReference type="RuleBase" id="RU364024"/>
    </source>
</evidence>
<dbReference type="GO" id="GO:0005675">
    <property type="term" value="C:transcription factor TFIIH holo complex"/>
    <property type="evidence" value="ECO:0007669"/>
    <property type="project" value="TreeGrafter"/>
</dbReference>
<keyword evidence="1" id="KW-0539">Nucleus</keyword>
<comment type="caution">
    <text evidence="3">The sequence shown here is derived from an EMBL/GenBank/DDBJ whole genome shotgun (WGS) entry which is preliminary data.</text>
</comment>
<gene>
    <name evidence="3" type="ORF">OBRU01_01785</name>
</gene>
<organism evidence="3 4">
    <name type="scientific">Operophtera brumata</name>
    <name type="common">Winter moth</name>
    <name type="synonym">Phalaena brumata</name>
    <dbReference type="NCBI Taxonomy" id="104452"/>
    <lineage>
        <taxon>Eukaryota</taxon>
        <taxon>Metazoa</taxon>
        <taxon>Ecdysozoa</taxon>
        <taxon>Arthropoda</taxon>
        <taxon>Hexapoda</taxon>
        <taxon>Insecta</taxon>
        <taxon>Pterygota</taxon>
        <taxon>Neoptera</taxon>
        <taxon>Endopterygota</taxon>
        <taxon>Lepidoptera</taxon>
        <taxon>Glossata</taxon>
        <taxon>Ditrysia</taxon>
        <taxon>Geometroidea</taxon>
        <taxon>Geometridae</taxon>
        <taxon>Larentiinae</taxon>
        <taxon>Operophtera</taxon>
    </lineage>
</organism>
<dbReference type="PANTHER" id="PTHR13152:SF0">
    <property type="entry name" value="GENERAL TRANSCRIPTION FACTOR IIH SUBUNIT 4"/>
    <property type="match status" value="1"/>
</dbReference>
<dbReference type="GO" id="GO:0006289">
    <property type="term" value="P:nucleotide-excision repair"/>
    <property type="evidence" value="ECO:0007669"/>
    <property type="project" value="InterPro"/>
</dbReference>
<evidence type="ECO:0000313" key="3">
    <source>
        <dbReference type="EMBL" id="KOB78751.1"/>
    </source>
</evidence>
<name>A0A0L7LU63_OPEBR</name>
<evidence type="ECO:0000256" key="2">
    <source>
        <dbReference type="SAM" id="MobiDB-lite"/>
    </source>
</evidence>
<dbReference type="STRING" id="104452.A0A0L7LU63"/>
<sequence length="486" mass="53229">MKCGELGAARVCASGTQNKNMSAIGKNSKYSYKNQPQPTTSSASASTVPSGSVNYDEDIEDITSDLATLKMSESSSKSKTLNLNPSPTLQCKDLHEYLKSRSAQFLETLYNYPTICLAVYRELPELARHFVIRLLFVEQPVPQAVVSSWVSQHFAKEQHKACESLSELSVWQEAPIPGGMPGWMLAQSFKKNLKVALLGGAWSMSSSLEPDGKARDVSFLDAYALERWECVLHYMVGSAQTEGISADAVRILLHAGLMTRDAEDGSAVWLFLQHYLHTAEKRSLSAAECLAFLYQLSFSTLGKHYLHTAEKRSLSAAECLAFLYQLSFSTLGKHYLHTAEKRSLSAAECLAFLYQLSFSTLGKHYLHTAEKRSLSAAECLAFLYQLSFSTLGKVALLGLFTELMYRFPNMVVGVLTRESVRQALRGGITARQIIHYLEQHSHPQVPCEHGGGCADARVSAAGAARRDHGAADHTLPGAALSSAGTL</sequence>
<dbReference type="InterPro" id="IPR004598">
    <property type="entry name" value="TFIIH_p52/Tfb2"/>
</dbReference>
<dbReference type="GO" id="GO:0001671">
    <property type="term" value="F:ATPase activator activity"/>
    <property type="evidence" value="ECO:0007669"/>
    <property type="project" value="InterPro"/>
</dbReference>
<dbReference type="Pfam" id="PF03849">
    <property type="entry name" value="Tfb2"/>
    <property type="match status" value="2"/>
</dbReference>
<dbReference type="EMBL" id="JTDY01000117">
    <property type="protein sequence ID" value="KOB78751.1"/>
    <property type="molecule type" value="Genomic_DNA"/>
</dbReference>
<feature type="region of interest" description="Disordered" evidence="2">
    <location>
        <begin position="19"/>
        <end position="53"/>
    </location>
</feature>
<keyword evidence="1" id="KW-0234">DNA repair</keyword>
<dbReference type="GO" id="GO:0000439">
    <property type="term" value="C:transcription factor TFIIH core complex"/>
    <property type="evidence" value="ECO:0007669"/>
    <property type="project" value="InterPro"/>
</dbReference>
<keyword evidence="1" id="KW-0804">Transcription</keyword>
<comment type="function">
    <text evidence="1">Component of the general transcription and DNA repair factor IIH (TFIIH) core complex which is involved in general and transcription-coupled nucleotide excision repair (NER) of damaged DNA.</text>
</comment>
<comment type="subcellular location">
    <subcellularLocation>
        <location evidence="1">Nucleus</location>
    </subcellularLocation>
</comment>
<keyword evidence="1" id="KW-0227">DNA damage</keyword>
<protein>
    <recommendedName>
        <fullName evidence="1">General transcription factor IIH subunit 4</fullName>
    </recommendedName>
</protein>
<evidence type="ECO:0000313" key="4">
    <source>
        <dbReference type="Proteomes" id="UP000037510"/>
    </source>
</evidence>
<dbReference type="Proteomes" id="UP000037510">
    <property type="component" value="Unassembled WGS sequence"/>
</dbReference>
<comment type="similarity">
    <text evidence="1">Belongs to the TFB2 family.</text>
</comment>
<dbReference type="PANTHER" id="PTHR13152">
    <property type="entry name" value="TFIIH, POLYPEPTIDE 4"/>
    <property type="match status" value="1"/>
</dbReference>
<accession>A0A0L7LU63</accession>